<protein>
    <submittedName>
        <fullName evidence="1">Uncharacterized protein</fullName>
    </submittedName>
</protein>
<dbReference type="InParanoid" id="H6QP31"/>
<dbReference type="OrthoDB" id="10399999at2759"/>
<accession>H6QP31</accession>
<dbReference type="Proteomes" id="UP000008783">
    <property type="component" value="Unassembled WGS sequence"/>
</dbReference>
<dbReference type="GeneID" id="13541499"/>
<sequence>MIHIPKRKNPSVDIGFIFADQIREMNKLYGAPEVRLDVYTTHRMGNRTGRLPVGGTLEHGEVIVPPTVLDDLITLWDPTMTLLELVPATPQIASSLSFIGTRGAWVEASGDIGTGCIVTANSKTIEDR</sequence>
<dbReference type="KEGG" id="pgr:PGTG_20730"/>
<organism evidence="1 2">
    <name type="scientific">Puccinia graminis f. sp. tritici (strain CRL 75-36-700-3 / race SCCL)</name>
    <name type="common">Black stem rust fungus</name>
    <dbReference type="NCBI Taxonomy" id="418459"/>
    <lineage>
        <taxon>Eukaryota</taxon>
        <taxon>Fungi</taxon>
        <taxon>Dikarya</taxon>
        <taxon>Basidiomycota</taxon>
        <taxon>Pucciniomycotina</taxon>
        <taxon>Pucciniomycetes</taxon>
        <taxon>Pucciniales</taxon>
        <taxon>Pucciniaceae</taxon>
        <taxon>Puccinia</taxon>
    </lineage>
</organism>
<gene>
    <name evidence="1" type="ORF">PGTG_20730</name>
</gene>
<dbReference type="AlphaFoldDB" id="H6QP31"/>
<reference evidence="2" key="1">
    <citation type="journal article" date="2011" name="Proc. Natl. Acad. Sci. U.S.A.">
        <title>Obligate biotrophy features unraveled by the genomic analysis of rust fungi.</title>
        <authorList>
            <person name="Duplessis S."/>
            <person name="Cuomo C.A."/>
            <person name="Lin Y.-C."/>
            <person name="Aerts A."/>
            <person name="Tisserant E."/>
            <person name="Veneault-Fourrey C."/>
            <person name="Joly D.L."/>
            <person name="Hacquard S."/>
            <person name="Amselem J."/>
            <person name="Cantarel B.L."/>
            <person name="Chiu R."/>
            <person name="Coutinho P.M."/>
            <person name="Feau N."/>
            <person name="Field M."/>
            <person name="Frey P."/>
            <person name="Gelhaye E."/>
            <person name="Goldberg J."/>
            <person name="Grabherr M.G."/>
            <person name="Kodira C.D."/>
            <person name="Kohler A."/>
            <person name="Kuees U."/>
            <person name="Lindquist E.A."/>
            <person name="Lucas S.M."/>
            <person name="Mago R."/>
            <person name="Mauceli E."/>
            <person name="Morin E."/>
            <person name="Murat C."/>
            <person name="Pangilinan J.L."/>
            <person name="Park R."/>
            <person name="Pearson M."/>
            <person name="Quesneville H."/>
            <person name="Rouhier N."/>
            <person name="Sakthikumar S."/>
            <person name="Salamov A.A."/>
            <person name="Schmutz J."/>
            <person name="Selles B."/>
            <person name="Shapiro H."/>
            <person name="Tanguay P."/>
            <person name="Tuskan G.A."/>
            <person name="Henrissat B."/>
            <person name="Van de Peer Y."/>
            <person name="Rouze P."/>
            <person name="Ellis J.G."/>
            <person name="Dodds P.N."/>
            <person name="Schein J.E."/>
            <person name="Zhong S."/>
            <person name="Hamelin R.C."/>
            <person name="Grigoriev I.V."/>
            <person name="Szabo L.J."/>
            <person name="Martin F."/>
        </authorList>
    </citation>
    <scope>NUCLEOTIDE SEQUENCE [LARGE SCALE GENOMIC DNA]</scope>
    <source>
        <strain evidence="2">CRL 75-36-700-3 / race SCCL</strain>
    </source>
</reference>
<dbReference type="RefSeq" id="XP_003890700.1">
    <property type="nucleotide sequence ID" value="XM_003890651.1"/>
</dbReference>
<evidence type="ECO:0000313" key="2">
    <source>
        <dbReference type="Proteomes" id="UP000008783"/>
    </source>
</evidence>
<dbReference type="VEuPathDB" id="FungiDB:PGTG_20730"/>
<dbReference type="EMBL" id="DS178263">
    <property type="protein sequence ID" value="EHS63145.1"/>
    <property type="molecule type" value="Genomic_DNA"/>
</dbReference>
<evidence type="ECO:0000313" key="1">
    <source>
        <dbReference type="EMBL" id="EHS63145.1"/>
    </source>
</evidence>
<name>H6QP31_PUCGT</name>
<proteinExistence type="predicted"/>
<dbReference type="HOGENOM" id="CLU_1960607_0_0_1"/>
<keyword evidence="2" id="KW-1185">Reference proteome</keyword>